<protein>
    <submittedName>
        <fullName evidence="3">Uncharacterized protein</fullName>
    </submittedName>
</protein>
<keyword evidence="4" id="KW-1185">Reference proteome</keyword>
<feature type="compositionally biased region" description="Polar residues" evidence="1">
    <location>
        <begin position="266"/>
        <end position="290"/>
    </location>
</feature>
<evidence type="ECO:0000313" key="3">
    <source>
        <dbReference type="EMBL" id="KAL2787096.1"/>
    </source>
</evidence>
<evidence type="ECO:0000256" key="2">
    <source>
        <dbReference type="SAM" id="Phobius"/>
    </source>
</evidence>
<keyword evidence="2" id="KW-0472">Membrane</keyword>
<name>A0ABR4FV02_9EURO</name>
<gene>
    <name evidence="3" type="ORF">BJX66DRAFT_311741</name>
</gene>
<accession>A0ABR4FV02</accession>
<feature type="region of interest" description="Disordered" evidence="1">
    <location>
        <begin position="258"/>
        <end position="290"/>
    </location>
</feature>
<keyword evidence="2" id="KW-0812">Transmembrane</keyword>
<dbReference type="EMBL" id="JBFTWV010000104">
    <property type="protein sequence ID" value="KAL2787096.1"/>
    <property type="molecule type" value="Genomic_DNA"/>
</dbReference>
<organism evidence="3 4">
    <name type="scientific">Aspergillus keveii</name>
    <dbReference type="NCBI Taxonomy" id="714993"/>
    <lineage>
        <taxon>Eukaryota</taxon>
        <taxon>Fungi</taxon>
        <taxon>Dikarya</taxon>
        <taxon>Ascomycota</taxon>
        <taxon>Pezizomycotina</taxon>
        <taxon>Eurotiomycetes</taxon>
        <taxon>Eurotiomycetidae</taxon>
        <taxon>Eurotiales</taxon>
        <taxon>Aspergillaceae</taxon>
        <taxon>Aspergillus</taxon>
        <taxon>Aspergillus subgen. Nidulantes</taxon>
    </lineage>
</organism>
<comment type="caution">
    <text evidence="3">The sequence shown here is derived from an EMBL/GenBank/DDBJ whole genome shotgun (WGS) entry which is preliminary data.</text>
</comment>
<sequence>MPTATATLGWTVANWGDAPATYTLASSCTASIDLYIVHTNGPSVPIWPETCTTTAAVETCWPTPTDSDLASAATNRYNGAYWSGVNCPSGWSSIGEAAHPTNGAVTSSGVFTIQARLDGDDNDYDWDDFDFDHDDDNDDDDFIVFGFQDALGALLESGETAIACCPSSMSVGRNGLCYTTLPSHTVTTACVPRYSPFIPNLVSTTYVLDGTTHTGRIFVPETENDPLLPTSTSTTTFRSQQTNELVAASLITPIYVVHRDGDEPGPSQTGGANESDNGSGSGNTNPEETNAAASIYGGPFMAHWGQVKVIGGVLGVSVLAGMLFVVPW</sequence>
<feature type="transmembrane region" description="Helical" evidence="2">
    <location>
        <begin position="309"/>
        <end position="326"/>
    </location>
</feature>
<proteinExistence type="predicted"/>
<keyword evidence="2" id="KW-1133">Transmembrane helix</keyword>
<evidence type="ECO:0000313" key="4">
    <source>
        <dbReference type="Proteomes" id="UP001610563"/>
    </source>
</evidence>
<reference evidence="3 4" key="1">
    <citation type="submission" date="2024-07" db="EMBL/GenBank/DDBJ databases">
        <title>Section-level genome sequencing and comparative genomics of Aspergillus sections Usti and Cavernicolus.</title>
        <authorList>
            <consortium name="Lawrence Berkeley National Laboratory"/>
            <person name="Nybo J.L."/>
            <person name="Vesth T.C."/>
            <person name="Theobald S."/>
            <person name="Frisvad J.C."/>
            <person name="Larsen T.O."/>
            <person name="Kjaerboelling I."/>
            <person name="Rothschild-Mancinelli K."/>
            <person name="Lyhne E.K."/>
            <person name="Kogle M.E."/>
            <person name="Barry K."/>
            <person name="Clum A."/>
            <person name="Na H."/>
            <person name="Ledsgaard L."/>
            <person name="Lin J."/>
            <person name="Lipzen A."/>
            <person name="Kuo A."/>
            <person name="Riley R."/>
            <person name="Mondo S."/>
            <person name="Labutti K."/>
            <person name="Haridas S."/>
            <person name="Pangalinan J."/>
            <person name="Salamov A.A."/>
            <person name="Simmons B.A."/>
            <person name="Magnuson J.K."/>
            <person name="Chen J."/>
            <person name="Drula E."/>
            <person name="Henrissat B."/>
            <person name="Wiebenga A."/>
            <person name="Lubbers R.J."/>
            <person name="Gomes A.C."/>
            <person name="Makela M.R."/>
            <person name="Stajich J."/>
            <person name="Grigoriev I.V."/>
            <person name="Mortensen U.H."/>
            <person name="De Vries R.P."/>
            <person name="Baker S.E."/>
            <person name="Andersen M.R."/>
        </authorList>
    </citation>
    <scope>NUCLEOTIDE SEQUENCE [LARGE SCALE GENOMIC DNA]</scope>
    <source>
        <strain evidence="3 4">CBS 209.92</strain>
    </source>
</reference>
<evidence type="ECO:0000256" key="1">
    <source>
        <dbReference type="SAM" id="MobiDB-lite"/>
    </source>
</evidence>
<dbReference type="Proteomes" id="UP001610563">
    <property type="component" value="Unassembled WGS sequence"/>
</dbReference>